<dbReference type="AlphaFoldDB" id="A0A1X2I726"/>
<organism evidence="1 2">
    <name type="scientific">Absidia repens</name>
    <dbReference type="NCBI Taxonomy" id="90262"/>
    <lineage>
        <taxon>Eukaryota</taxon>
        <taxon>Fungi</taxon>
        <taxon>Fungi incertae sedis</taxon>
        <taxon>Mucoromycota</taxon>
        <taxon>Mucoromycotina</taxon>
        <taxon>Mucoromycetes</taxon>
        <taxon>Mucorales</taxon>
        <taxon>Cunninghamellaceae</taxon>
        <taxon>Absidia</taxon>
    </lineage>
</organism>
<reference evidence="1 2" key="1">
    <citation type="submission" date="2016-07" db="EMBL/GenBank/DDBJ databases">
        <title>Pervasive Adenine N6-methylation of Active Genes in Fungi.</title>
        <authorList>
            <consortium name="DOE Joint Genome Institute"/>
            <person name="Mondo S.J."/>
            <person name="Dannebaum R.O."/>
            <person name="Kuo R.C."/>
            <person name="Labutti K."/>
            <person name="Haridas S."/>
            <person name="Kuo A."/>
            <person name="Salamov A."/>
            <person name="Ahrendt S.R."/>
            <person name="Lipzen A."/>
            <person name="Sullivan W."/>
            <person name="Andreopoulos W.B."/>
            <person name="Clum A."/>
            <person name="Lindquist E."/>
            <person name="Daum C."/>
            <person name="Ramamoorthy G.K."/>
            <person name="Gryganskyi A."/>
            <person name="Culley D."/>
            <person name="Magnuson J.K."/>
            <person name="James T.Y."/>
            <person name="O'Malley M.A."/>
            <person name="Stajich J.E."/>
            <person name="Spatafora J.W."/>
            <person name="Visel A."/>
            <person name="Grigoriev I.V."/>
        </authorList>
    </citation>
    <scope>NUCLEOTIDE SEQUENCE [LARGE SCALE GENOMIC DNA]</scope>
    <source>
        <strain evidence="1 2">NRRL 1336</strain>
    </source>
</reference>
<proteinExistence type="predicted"/>
<accession>A0A1X2I726</accession>
<dbReference type="EMBL" id="MCGE01000023">
    <property type="protein sequence ID" value="ORZ10768.1"/>
    <property type="molecule type" value="Genomic_DNA"/>
</dbReference>
<feature type="non-terminal residue" evidence="1">
    <location>
        <position position="1"/>
    </location>
</feature>
<dbReference type="OrthoDB" id="2216793at2759"/>
<evidence type="ECO:0000313" key="1">
    <source>
        <dbReference type="EMBL" id="ORZ10768.1"/>
    </source>
</evidence>
<protein>
    <submittedName>
        <fullName evidence="1">Uncharacterized protein</fullName>
    </submittedName>
</protein>
<gene>
    <name evidence="1" type="ORF">BCR42DRAFT_312352</name>
</gene>
<sequence>YGINIPRVNPDYCTGFTITYPVKSGLVYDSGSLQKIAWKVEKSKLDQLPTSIYRIRVLDSNQRNQAIVGENMTIFTMNNYSGEATFPMEVLDEEGEYHYRIMVVYPNQMIHCVFESVSFVIKPSTLARYTAVGVDPP</sequence>
<evidence type="ECO:0000313" key="2">
    <source>
        <dbReference type="Proteomes" id="UP000193560"/>
    </source>
</evidence>
<comment type="caution">
    <text evidence="1">The sequence shown here is derived from an EMBL/GenBank/DDBJ whole genome shotgun (WGS) entry which is preliminary data.</text>
</comment>
<dbReference type="Proteomes" id="UP000193560">
    <property type="component" value="Unassembled WGS sequence"/>
</dbReference>
<feature type="non-terminal residue" evidence="1">
    <location>
        <position position="137"/>
    </location>
</feature>
<name>A0A1X2I726_9FUNG</name>
<keyword evidence="2" id="KW-1185">Reference proteome</keyword>